<sequence>MADRSFIFGMGRDREKPSQREGKKLPKREKSKLVYPPKGKKSMRGTTNKPAEKKKSFIFREKIPKT</sequence>
<name>A0A8J6MC59_9FIRM</name>
<reference evidence="2" key="1">
    <citation type="submission" date="2020-08" db="EMBL/GenBank/DDBJ databases">
        <title>Genome public.</title>
        <authorList>
            <person name="Liu C."/>
            <person name="Sun Q."/>
        </authorList>
    </citation>
    <scope>NUCLEOTIDE SEQUENCE</scope>
    <source>
        <strain evidence="2">NSJ-23</strain>
    </source>
</reference>
<feature type="compositionally biased region" description="Basic and acidic residues" evidence="1">
    <location>
        <begin position="50"/>
        <end position="66"/>
    </location>
</feature>
<organism evidence="2 3">
    <name type="scientific">Flintibacter hominis</name>
    <dbReference type="NCBI Taxonomy" id="2763048"/>
    <lineage>
        <taxon>Bacteria</taxon>
        <taxon>Bacillati</taxon>
        <taxon>Bacillota</taxon>
        <taxon>Clostridia</taxon>
        <taxon>Eubacteriales</taxon>
        <taxon>Flintibacter</taxon>
    </lineage>
</organism>
<evidence type="ECO:0000313" key="2">
    <source>
        <dbReference type="EMBL" id="MBC5721491.1"/>
    </source>
</evidence>
<accession>A0A8J6MC59</accession>
<feature type="compositionally biased region" description="Basic and acidic residues" evidence="1">
    <location>
        <begin position="11"/>
        <end position="24"/>
    </location>
</feature>
<feature type="region of interest" description="Disordered" evidence="1">
    <location>
        <begin position="1"/>
        <end position="66"/>
    </location>
</feature>
<protein>
    <submittedName>
        <fullName evidence="2">Uncharacterized protein</fullName>
    </submittedName>
</protein>
<comment type="caution">
    <text evidence="2">The sequence shown here is derived from an EMBL/GenBank/DDBJ whole genome shotgun (WGS) entry which is preliminary data.</text>
</comment>
<keyword evidence="3" id="KW-1185">Reference proteome</keyword>
<dbReference type="AlphaFoldDB" id="A0A8J6MC59"/>
<dbReference type="Proteomes" id="UP000628736">
    <property type="component" value="Unassembled WGS sequence"/>
</dbReference>
<proteinExistence type="predicted"/>
<evidence type="ECO:0000256" key="1">
    <source>
        <dbReference type="SAM" id="MobiDB-lite"/>
    </source>
</evidence>
<dbReference type="RefSeq" id="WP_147571512.1">
    <property type="nucleotide sequence ID" value="NZ_JACOPO010000001.1"/>
</dbReference>
<gene>
    <name evidence="2" type="ORF">H8S11_01440</name>
</gene>
<dbReference type="EMBL" id="JACOPO010000001">
    <property type="protein sequence ID" value="MBC5721491.1"/>
    <property type="molecule type" value="Genomic_DNA"/>
</dbReference>
<evidence type="ECO:0000313" key="3">
    <source>
        <dbReference type="Proteomes" id="UP000628736"/>
    </source>
</evidence>